<dbReference type="GeneID" id="79950641"/>
<dbReference type="KEGG" id="manq:L1994_09545"/>
<keyword evidence="1" id="KW-0812">Transmembrane</keyword>
<sequence>MNILINIFDNIVNSLVLLSIVFGIVSVTSYLVLMKIKDEKIQLLITSGAGVLFTGASGLLFESNLTGSIFQTAGAVLIILTPVIAFKGYLQKKDIIPAVFIASVIYPCYFQSAQFMCSGYYPRYLTVLGDIAGPLFLSLSAMGLFIFARRVFDSQKSKKVFVFLLIFLIPAITFSGWSVASASVAVLVFLSLNETKKEFKKCAGIIVPSALLISAVIFALPWQYLNEIPCVLNLFPIWISPVVSVSLVSTGFVYLFKLKKPIKQAEIVLFILSFCISVILLFLFGFGGQYL</sequence>
<organism evidence="2 3">
    <name type="scientific">Methanomicrobium antiquum</name>
    <dbReference type="NCBI Taxonomy" id="487686"/>
    <lineage>
        <taxon>Archaea</taxon>
        <taxon>Methanobacteriati</taxon>
        <taxon>Methanobacteriota</taxon>
        <taxon>Stenosarchaea group</taxon>
        <taxon>Methanomicrobia</taxon>
        <taxon>Methanomicrobiales</taxon>
        <taxon>Methanomicrobiaceae</taxon>
        <taxon>Methanomicrobium</taxon>
    </lineage>
</organism>
<keyword evidence="3" id="KW-1185">Reference proteome</keyword>
<evidence type="ECO:0000313" key="3">
    <source>
        <dbReference type="Proteomes" id="UP001218895"/>
    </source>
</evidence>
<name>A0AAF0FPZ0_9EURY</name>
<proteinExistence type="predicted"/>
<protein>
    <submittedName>
        <fullName evidence="2">Uncharacterized protein</fullName>
    </submittedName>
</protein>
<gene>
    <name evidence="2" type="ORF">L1994_09545</name>
</gene>
<feature type="transmembrane region" description="Helical" evidence="1">
    <location>
        <begin position="202"/>
        <end position="222"/>
    </location>
</feature>
<feature type="transmembrane region" description="Helical" evidence="1">
    <location>
        <begin position="160"/>
        <end position="190"/>
    </location>
</feature>
<dbReference type="Proteomes" id="UP001218895">
    <property type="component" value="Chromosome"/>
</dbReference>
<dbReference type="EMBL" id="CP091092">
    <property type="protein sequence ID" value="WFN36377.1"/>
    <property type="molecule type" value="Genomic_DNA"/>
</dbReference>
<keyword evidence="1" id="KW-1133">Transmembrane helix</keyword>
<keyword evidence="1" id="KW-0472">Membrane</keyword>
<feature type="transmembrane region" description="Helical" evidence="1">
    <location>
        <begin position="67"/>
        <end position="86"/>
    </location>
</feature>
<feature type="transmembrane region" description="Helical" evidence="1">
    <location>
        <begin position="12"/>
        <end position="34"/>
    </location>
</feature>
<evidence type="ECO:0000313" key="2">
    <source>
        <dbReference type="EMBL" id="WFN36377.1"/>
    </source>
</evidence>
<accession>A0AAF0FPZ0</accession>
<feature type="transmembrane region" description="Helical" evidence="1">
    <location>
        <begin position="41"/>
        <end position="61"/>
    </location>
</feature>
<dbReference type="AlphaFoldDB" id="A0AAF0FPZ0"/>
<feature type="transmembrane region" description="Helical" evidence="1">
    <location>
        <begin position="267"/>
        <end position="286"/>
    </location>
</feature>
<reference evidence="2" key="1">
    <citation type="submission" date="2022-01" db="EMBL/GenBank/DDBJ databases">
        <title>Complete genome of Methanomicrobium antiquum DSM 21220.</title>
        <authorList>
            <person name="Chen S.-C."/>
            <person name="You Y.-T."/>
            <person name="Zhou Y.-Z."/>
            <person name="Lai M.-C."/>
        </authorList>
    </citation>
    <scope>NUCLEOTIDE SEQUENCE</scope>
    <source>
        <strain evidence="2">DSM 21220</strain>
    </source>
</reference>
<feature type="transmembrane region" description="Helical" evidence="1">
    <location>
        <begin position="234"/>
        <end position="255"/>
    </location>
</feature>
<evidence type="ECO:0000256" key="1">
    <source>
        <dbReference type="SAM" id="Phobius"/>
    </source>
</evidence>
<feature type="transmembrane region" description="Helical" evidence="1">
    <location>
        <begin position="124"/>
        <end position="148"/>
    </location>
</feature>
<dbReference type="RefSeq" id="WP_278099214.1">
    <property type="nucleotide sequence ID" value="NZ_CP091092.1"/>
</dbReference>